<feature type="transmembrane region" description="Helical" evidence="1">
    <location>
        <begin position="38"/>
        <end position="56"/>
    </location>
</feature>
<name>A0ABV8V745_9GAMM</name>
<reference evidence="3" key="1">
    <citation type="journal article" date="2019" name="Int. J. Syst. Evol. Microbiol.">
        <title>The Global Catalogue of Microorganisms (GCM) 10K type strain sequencing project: providing services to taxonomists for standard genome sequencing and annotation.</title>
        <authorList>
            <consortium name="The Broad Institute Genomics Platform"/>
            <consortium name="The Broad Institute Genome Sequencing Center for Infectious Disease"/>
            <person name="Wu L."/>
            <person name="Ma J."/>
        </authorList>
    </citation>
    <scope>NUCLEOTIDE SEQUENCE [LARGE SCALE GENOMIC DNA]</scope>
    <source>
        <strain evidence="3">CECT 8570</strain>
    </source>
</reference>
<dbReference type="EMBL" id="JBHSCX010000020">
    <property type="protein sequence ID" value="MFC4363726.1"/>
    <property type="molecule type" value="Genomic_DNA"/>
</dbReference>
<keyword evidence="3" id="KW-1185">Reference proteome</keyword>
<evidence type="ECO:0000313" key="2">
    <source>
        <dbReference type="EMBL" id="MFC4363726.1"/>
    </source>
</evidence>
<keyword evidence="1" id="KW-1133">Transmembrane helix</keyword>
<keyword evidence="1" id="KW-0812">Transmembrane</keyword>
<keyword evidence="1" id="KW-0472">Membrane</keyword>
<sequence>MKNGDRILPIIMVIAAFVFVALSVFISSQRALTSLENTLLQAFGLGLGLIGSFMFGKQSAKEAAKEIIKPHARSAFRRLISLYESLSRVGFAIENCHSSPESQSQTMAKLEAIVIEQLSTADDALEDWNDIVPEEVSELKARLERSRINGRNNEQAN</sequence>
<accession>A0ABV8V745</accession>
<proteinExistence type="predicted"/>
<organism evidence="2 3">
    <name type="scientific">Simiduia curdlanivorans</name>
    <dbReference type="NCBI Taxonomy" id="1492769"/>
    <lineage>
        <taxon>Bacteria</taxon>
        <taxon>Pseudomonadati</taxon>
        <taxon>Pseudomonadota</taxon>
        <taxon>Gammaproteobacteria</taxon>
        <taxon>Cellvibrionales</taxon>
        <taxon>Cellvibrionaceae</taxon>
        <taxon>Simiduia</taxon>
    </lineage>
</organism>
<comment type="caution">
    <text evidence="2">The sequence shown here is derived from an EMBL/GenBank/DDBJ whole genome shotgun (WGS) entry which is preliminary data.</text>
</comment>
<evidence type="ECO:0000313" key="3">
    <source>
        <dbReference type="Proteomes" id="UP001595840"/>
    </source>
</evidence>
<feature type="transmembrane region" description="Helical" evidence="1">
    <location>
        <begin position="7"/>
        <end position="26"/>
    </location>
</feature>
<dbReference type="Proteomes" id="UP001595840">
    <property type="component" value="Unassembled WGS sequence"/>
</dbReference>
<protein>
    <submittedName>
        <fullName evidence="2">Uncharacterized protein</fullName>
    </submittedName>
</protein>
<gene>
    <name evidence="2" type="ORF">ACFOX3_15530</name>
</gene>
<dbReference type="RefSeq" id="WP_290261705.1">
    <property type="nucleotide sequence ID" value="NZ_JAUFQG010000004.1"/>
</dbReference>
<evidence type="ECO:0000256" key="1">
    <source>
        <dbReference type="SAM" id="Phobius"/>
    </source>
</evidence>